<gene>
    <name evidence="1" type="ORF">ELS83_21140</name>
</gene>
<name>A0ABX1X1Q3_9BACT</name>
<protein>
    <submittedName>
        <fullName evidence="1">Uncharacterized protein</fullName>
    </submittedName>
</protein>
<dbReference type="EMBL" id="RZNH01000067">
    <property type="protein sequence ID" value="NOU62305.1"/>
    <property type="molecule type" value="Genomic_DNA"/>
</dbReference>
<keyword evidence="2" id="KW-1185">Reference proteome</keyword>
<evidence type="ECO:0000313" key="2">
    <source>
        <dbReference type="Proteomes" id="UP000732105"/>
    </source>
</evidence>
<accession>A0ABX1X1Q3</accession>
<proteinExistence type="predicted"/>
<dbReference type="Proteomes" id="UP000732105">
    <property type="component" value="Unassembled WGS sequence"/>
</dbReference>
<dbReference type="RefSeq" id="WP_171597562.1">
    <property type="nucleotide sequence ID" value="NZ_RZNH01000067.1"/>
</dbReference>
<evidence type="ECO:0000313" key="1">
    <source>
        <dbReference type="EMBL" id="NOU62305.1"/>
    </source>
</evidence>
<reference evidence="1 2" key="1">
    <citation type="submission" date="2018-12" db="EMBL/GenBank/DDBJ databases">
        <title>Marinifilum JC070 sp. nov., a marine bacterium isolated from Yongle Blue Hole in the South China Sea.</title>
        <authorList>
            <person name="Fu T."/>
        </authorList>
    </citation>
    <scope>NUCLEOTIDE SEQUENCE [LARGE SCALE GENOMIC DNA]</scope>
    <source>
        <strain evidence="1 2">JC070</strain>
    </source>
</reference>
<sequence length="444" mass="52057">MKDELEFLERLFFNTYGHELHSSDIELKVDFIEKDVSVDMINEFDRIKSTYFDIAGRGVSNDIVQSMFEFRAKRLINFKIEIEKKIQEAINELVLPNESNSLVYYNNLLLTYEGVVGILRFITESLFVSLNDVLQEEYLELKYSRINFEKVLEWQNEFKIKYSNGDDFVQVDGMTIESKEYSRTINRSKIELEIKNRLLQPYKDTPLTESRRFGEFISDIRKLINLARKDSEEQKALYQGVLNTLKSILNKDDKHEREKEALNLIIETNITPDLTIEYFKESIDLSIFGKDEKIIKEIVTDFKTRLNKMRNSPSYSDYHLSNIMKLDTITLDELIKYVDGKLVNLESLSLNTANNTPDFGKIKTQLTVAEIALLFKLLVEENIVSISKRELGKLTKQVAATFISKQKGDFSFKSIRKHYDAPRSRTIEEWDKKLVRLRQALQKY</sequence>
<organism evidence="1 2">
    <name type="scientific">Marinifilum caeruleilacunae</name>
    <dbReference type="NCBI Taxonomy" id="2499076"/>
    <lineage>
        <taxon>Bacteria</taxon>
        <taxon>Pseudomonadati</taxon>
        <taxon>Bacteroidota</taxon>
        <taxon>Bacteroidia</taxon>
        <taxon>Marinilabiliales</taxon>
        <taxon>Marinifilaceae</taxon>
    </lineage>
</organism>
<comment type="caution">
    <text evidence="1">The sequence shown here is derived from an EMBL/GenBank/DDBJ whole genome shotgun (WGS) entry which is preliminary data.</text>
</comment>